<name>A0AAD4XV03_9MAGN</name>
<comment type="caution">
    <text evidence="1">The sequence shown here is derived from an EMBL/GenBank/DDBJ whole genome shotgun (WGS) entry which is preliminary data.</text>
</comment>
<evidence type="ECO:0000313" key="2">
    <source>
        <dbReference type="Proteomes" id="UP001202328"/>
    </source>
</evidence>
<keyword evidence="2" id="KW-1185">Reference proteome</keyword>
<protein>
    <submittedName>
        <fullName evidence="1">Uncharacterized protein</fullName>
    </submittedName>
</protein>
<accession>A0AAD4XV03</accession>
<sequence>MLKCELVEVFCEMGITGVLSSNFNFTIFIENSGPLRVVLCKGGVAEARSHNRAHNSWDCRVVLSVLANFKVSRLDVHRAGYGSKLYWRLQFLNYLCSVLGLHWLNVNA</sequence>
<gene>
    <name evidence="1" type="ORF">MKW98_020833</name>
</gene>
<proteinExistence type="predicted"/>
<evidence type="ECO:0000313" key="1">
    <source>
        <dbReference type="EMBL" id="KAI3958191.1"/>
    </source>
</evidence>
<dbReference type="Proteomes" id="UP001202328">
    <property type="component" value="Unassembled WGS sequence"/>
</dbReference>
<dbReference type="EMBL" id="JAJJMB010001184">
    <property type="protein sequence ID" value="KAI3958191.1"/>
    <property type="molecule type" value="Genomic_DNA"/>
</dbReference>
<reference evidence="1" key="1">
    <citation type="submission" date="2022-04" db="EMBL/GenBank/DDBJ databases">
        <title>A functionally conserved STORR gene fusion in Papaver species that diverged 16.8 million years ago.</title>
        <authorList>
            <person name="Catania T."/>
        </authorList>
    </citation>
    <scope>NUCLEOTIDE SEQUENCE</scope>
    <source>
        <strain evidence="1">S-188037</strain>
    </source>
</reference>
<dbReference type="AlphaFoldDB" id="A0AAD4XV03"/>
<organism evidence="1 2">
    <name type="scientific">Papaver atlanticum</name>
    <dbReference type="NCBI Taxonomy" id="357466"/>
    <lineage>
        <taxon>Eukaryota</taxon>
        <taxon>Viridiplantae</taxon>
        <taxon>Streptophyta</taxon>
        <taxon>Embryophyta</taxon>
        <taxon>Tracheophyta</taxon>
        <taxon>Spermatophyta</taxon>
        <taxon>Magnoliopsida</taxon>
        <taxon>Ranunculales</taxon>
        <taxon>Papaveraceae</taxon>
        <taxon>Papaveroideae</taxon>
        <taxon>Papaver</taxon>
    </lineage>
</organism>